<accession>A0A5B7YCE1</accession>
<dbReference type="EMBL" id="CP039852">
    <property type="protein sequence ID" value="QCZ93284.1"/>
    <property type="molecule type" value="Genomic_DNA"/>
</dbReference>
<dbReference type="PROSITE" id="PS51755">
    <property type="entry name" value="OMPR_PHOB"/>
    <property type="match status" value="1"/>
</dbReference>
<dbReference type="GO" id="GO:0006355">
    <property type="term" value="P:regulation of DNA-templated transcription"/>
    <property type="evidence" value="ECO:0007669"/>
    <property type="project" value="InterPro"/>
</dbReference>
<feature type="DNA-binding region" description="OmpR/PhoB-type" evidence="2">
    <location>
        <begin position="1"/>
        <end position="100"/>
    </location>
</feature>
<dbReference type="Proteomes" id="UP000304912">
    <property type="component" value="Chromosome"/>
</dbReference>
<evidence type="ECO:0000313" key="5">
    <source>
        <dbReference type="EMBL" id="QCZ93284.1"/>
    </source>
</evidence>
<dbReference type="SUPFAM" id="SSF46894">
    <property type="entry name" value="C-terminal effector domain of the bipartite response regulators"/>
    <property type="match status" value="1"/>
</dbReference>
<dbReference type="Pfam" id="PF00486">
    <property type="entry name" value="Trans_reg_C"/>
    <property type="match status" value="1"/>
</dbReference>
<proteinExistence type="predicted"/>
<dbReference type="InterPro" id="IPR036388">
    <property type="entry name" value="WH-like_DNA-bd_sf"/>
</dbReference>
<evidence type="ECO:0000256" key="1">
    <source>
        <dbReference type="ARBA" id="ARBA00023125"/>
    </source>
</evidence>
<evidence type="ECO:0000259" key="4">
    <source>
        <dbReference type="PROSITE" id="PS51755"/>
    </source>
</evidence>
<feature type="domain" description="OmpR/PhoB-type" evidence="4">
    <location>
        <begin position="1"/>
        <end position="100"/>
    </location>
</feature>
<protein>
    <recommendedName>
        <fullName evidence="4">OmpR/PhoB-type domain-containing protein</fullName>
    </recommendedName>
</protein>
<dbReference type="GO" id="GO:0003677">
    <property type="term" value="F:DNA binding"/>
    <property type="evidence" value="ECO:0007669"/>
    <property type="project" value="UniProtKB-UniRule"/>
</dbReference>
<dbReference type="OrthoDB" id="6332911at2"/>
<dbReference type="InterPro" id="IPR001867">
    <property type="entry name" value="OmpR/PhoB-type_DNA-bd"/>
</dbReference>
<dbReference type="InterPro" id="IPR016032">
    <property type="entry name" value="Sig_transdc_resp-reg_C-effctor"/>
</dbReference>
<dbReference type="SMART" id="SM00862">
    <property type="entry name" value="Trans_reg_C"/>
    <property type="match status" value="1"/>
</dbReference>
<name>A0A5B7YCE1_9ALTE</name>
<gene>
    <name evidence="5" type="ORF">FBQ74_07195</name>
</gene>
<feature type="region of interest" description="Disordered" evidence="3">
    <location>
        <begin position="1"/>
        <end position="22"/>
    </location>
</feature>
<keyword evidence="6" id="KW-1185">Reference proteome</keyword>
<dbReference type="KEGG" id="salk:FBQ74_07195"/>
<evidence type="ECO:0000256" key="2">
    <source>
        <dbReference type="PROSITE-ProRule" id="PRU01091"/>
    </source>
</evidence>
<keyword evidence="1 2" id="KW-0238">DNA-binding</keyword>
<evidence type="ECO:0000313" key="6">
    <source>
        <dbReference type="Proteomes" id="UP000304912"/>
    </source>
</evidence>
<dbReference type="RefSeq" id="WP_139756030.1">
    <property type="nucleotide sequence ID" value="NZ_CP039852.1"/>
</dbReference>
<dbReference type="Gene3D" id="1.10.10.10">
    <property type="entry name" value="Winged helix-like DNA-binding domain superfamily/Winged helix DNA-binding domain"/>
    <property type="match status" value="1"/>
</dbReference>
<sequence length="123" mass="14486">MSMHPTSLKYDHTTRTVSNGQGASRVLSPQCAHLLELFLTQENHIVTRKQMREVIWRHNIVSEDMINHLICRLRKELKTLPGETCWQIEAIPKVGYRMLLTEQEKHDIKYWLHRCGSWFSGSE</sequence>
<organism evidence="5 6">
    <name type="scientific">Salinimonas iocasae</name>
    <dbReference type="NCBI Taxonomy" id="2572577"/>
    <lineage>
        <taxon>Bacteria</taxon>
        <taxon>Pseudomonadati</taxon>
        <taxon>Pseudomonadota</taxon>
        <taxon>Gammaproteobacteria</taxon>
        <taxon>Alteromonadales</taxon>
        <taxon>Alteromonadaceae</taxon>
        <taxon>Alteromonas/Salinimonas group</taxon>
        <taxon>Salinimonas</taxon>
    </lineage>
</organism>
<dbReference type="GO" id="GO:0000160">
    <property type="term" value="P:phosphorelay signal transduction system"/>
    <property type="evidence" value="ECO:0007669"/>
    <property type="project" value="InterPro"/>
</dbReference>
<evidence type="ECO:0000256" key="3">
    <source>
        <dbReference type="SAM" id="MobiDB-lite"/>
    </source>
</evidence>
<dbReference type="AlphaFoldDB" id="A0A5B7YCE1"/>
<reference evidence="5 6" key="1">
    <citation type="submission" date="2019-04" db="EMBL/GenBank/DDBJ databases">
        <title>Salinimonas iocasae sp. nov., a halophilic bacterium isolated from the outer tube casing of tubeworms in Okinawa Trough.</title>
        <authorList>
            <person name="Zhang H."/>
            <person name="Wang H."/>
            <person name="Li C."/>
        </authorList>
    </citation>
    <scope>NUCLEOTIDE SEQUENCE [LARGE SCALE GENOMIC DNA]</scope>
    <source>
        <strain evidence="5 6">KX18D6</strain>
    </source>
</reference>